<dbReference type="OrthoDB" id="3211970at2759"/>
<keyword evidence="3" id="KW-1185">Reference proteome</keyword>
<name>A0A8H5GCI6_9AGAR</name>
<comment type="caution">
    <text evidence="2">The sequence shown here is derived from an EMBL/GenBank/DDBJ whole genome shotgun (WGS) entry which is preliminary data.</text>
</comment>
<dbReference type="AlphaFoldDB" id="A0A8H5GCI6"/>
<evidence type="ECO:0000313" key="2">
    <source>
        <dbReference type="EMBL" id="KAF5362414.1"/>
    </source>
</evidence>
<dbReference type="InterPro" id="IPR001810">
    <property type="entry name" value="F-box_dom"/>
</dbReference>
<protein>
    <recommendedName>
        <fullName evidence="1">F-box domain-containing protein</fullName>
    </recommendedName>
</protein>
<sequence>MLSFSNLPPEILLKIVSLLELHDVARIRQSCKRLQVISQDRSVWDALLAKQRLKYPVPPWLNPASSSSVPLSSVDLERAVLATHRVAQAWPQARPVPFRVQPRQGDMLLWLEIFIDRWLLVVYAEGLAYLWDTVSDPMAPPGSLSTNSRIRICAKLVDEHENRARWTSCAAQVSDGGEKLIVLLNMRPTTKPYCCVYEVALKANSSFKLLTSVRLNEPEIIRTISFHDNILLLSRGSAINLVDISNKPSRDILVLSPYSDDLEDMWNATLELRVFHRYVFVFKARSFEVHSLDSLLNTTQHEITATPISQHLFQNTTFREVKVSNPTQPTVAVGDIFDIQFQVFAYDVLQGLFHYSIRFQALPEQPPHFTITLPGIYPLTAQLASHYSRLLPEPDLLTPSPTPTNEARHAFRSVMNPSSRGFVSAYAVGSQGRRAVWVERIRGSTTREVHVWSRPGTTDDETIPGEPPKEIERIPVFSIASPDLRGESMPLFVILKLNQAEDITRCALSESMGLIVLGNRAGELFMLDVDA</sequence>
<dbReference type="Gene3D" id="1.20.1280.50">
    <property type="match status" value="1"/>
</dbReference>
<dbReference type="Proteomes" id="UP000559027">
    <property type="component" value="Unassembled WGS sequence"/>
</dbReference>
<evidence type="ECO:0000259" key="1">
    <source>
        <dbReference type="PROSITE" id="PS50181"/>
    </source>
</evidence>
<dbReference type="EMBL" id="JAACJO010000002">
    <property type="protein sequence ID" value="KAF5362414.1"/>
    <property type="molecule type" value="Genomic_DNA"/>
</dbReference>
<dbReference type="SMART" id="SM00256">
    <property type="entry name" value="FBOX"/>
    <property type="match status" value="1"/>
</dbReference>
<feature type="domain" description="F-box" evidence="1">
    <location>
        <begin position="1"/>
        <end position="47"/>
    </location>
</feature>
<dbReference type="SUPFAM" id="SSF81383">
    <property type="entry name" value="F-box domain"/>
    <property type="match status" value="1"/>
</dbReference>
<organism evidence="2 3">
    <name type="scientific">Leucocoprinus leucothites</name>
    <dbReference type="NCBI Taxonomy" id="201217"/>
    <lineage>
        <taxon>Eukaryota</taxon>
        <taxon>Fungi</taxon>
        <taxon>Dikarya</taxon>
        <taxon>Basidiomycota</taxon>
        <taxon>Agaricomycotina</taxon>
        <taxon>Agaricomycetes</taxon>
        <taxon>Agaricomycetidae</taxon>
        <taxon>Agaricales</taxon>
        <taxon>Agaricineae</taxon>
        <taxon>Agaricaceae</taxon>
        <taxon>Leucocoprinus</taxon>
    </lineage>
</organism>
<accession>A0A8H5GCI6</accession>
<dbReference type="PROSITE" id="PS50181">
    <property type="entry name" value="FBOX"/>
    <property type="match status" value="1"/>
</dbReference>
<evidence type="ECO:0000313" key="3">
    <source>
        <dbReference type="Proteomes" id="UP000559027"/>
    </source>
</evidence>
<reference evidence="2 3" key="1">
    <citation type="journal article" date="2020" name="ISME J.">
        <title>Uncovering the hidden diversity of litter-decomposition mechanisms in mushroom-forming fungi.</title>
        <authorList>
            <person name="Floudas D."/>
            <person name="Bentzer J."/>
            <person name="Ahren D."/>
            <person name="Johansson T."/>
            <person name="Persson P."/>
            <person name="Tunlid A."/>
        </authorList>
    </citation>
    <scope>NUCLEOTIDE SEQUENCE [LARGE SCALE GENOMIC DNA]</scope>
    <source>
        <strain evidence="2 3">CBS 146.42</strain>
    </source>
</reference>
<gene>
    <name evidence="2" type="ORF">D9756_002665</name>
</gene>
<dbReference type="Pfam" id="PF12937">
    <property type="entry name" value="F-box-like"/>
    <property type="match status" value="1"/>
</dbReference>
<proteinExistence type="predicted"/>
<dbReference type="InterPro" id="IPR036047">
    <property type="entry name" value="F-box-like_dom_sf"/>
</dbReference>